<accession>A0A382QZT5</accession>
<sequence>DERLLLRTVYFEVEENPDLDGDTIQNILDAFPLDKTQSEPKFNLIWPVTDITYNYRVTTPSIGVSFNLQQNFVGTFNYTLKEGNTDVQTGVFSGFNSGKNTDFFTFTPHYYTFDLEMKADKVYTLEVNLEDASQDLNNDVVITLSVQVYPDQDGDDLLDSYDPFPTVSGRLTRNMEIKYPTASHLFVWDTDSINLAVSVDVELAFEGSLYYRVFENTTLIPSFDFTQAVLSTLNEVAILDLTKNTMYVVQTAIRDKNTSSNSVGVPKREYMIPTFSHQLGETSVISSLLAKDTLSEPLLFNNPGKVFIDSKSSVFVVDGDNNRIKK</sequence>
<evidence type="ECO:0008006" key="2">
    <source>
        <dbReference type="Google" id="ProtNLM"/>
    </source>
</evidence>
<proteinExistence type="predicted"/>
<feature type="non-terminal residue" evidence="1">
    <location>
        <position position="326"/>
    </location>
</feature>
<dbReference type="EMBL" id="UINC01118105">
    <property type="protein sequence ID" value="SVC91003.1"/>
    <property type="molecule type" value="Genomic_DNA"/>
</dbReference>
<gene>
    <name evidence="1" type="ORF">METZ01_LOCUS343857</name>
</gene>
<organism evidence="1">
    <name type="scientific">marine metagenome</name>
    <dbReference type="NCBI Taxonomy" id="408172"/>
    <lineage>
        <taxon>unclassified sequences</taxon>
        <taxon>metagenomes</taxon>
        <taxon>ecological metagenomes</taxon>
    </lineage>
</organism>
<evidence type="ECO:0000313" key="1">
    <source>
        <dbReference type="EMBL" id="SVC91003.1"/>
    </source>
</evidence>
<protein>
    <recommendedName>
        <fullName evidence="2">Cadherin domain-containing protein</fullName>
    </recommendedName>
</protein>
<reference evidence="1" key="1">
    <citation type="submission" date="2018-05" db="EMBL/GenBank/DDBJ databases">
        <authorList>
            <person name="Lanie J.A."/>
            <person name="Ng W.-L."/>
            <person name="Kazmierczak K.M."/>
            <person name="Andrzejewski T.M."/>
            <person name="Davidsen T.M."/>
            <person name="Wayne K.J."/>
            <person name="Tettelin H."/>
            <person name="Glass J.I."/>
            <person name="Rusch D."/>
            <person name="Podicherti R."/>
            <person name="Tsui H.-C.T."/>
            <person name="Winkler M.E."/>
        </authorList>
    </citation>
    <scope>NUCLEOTIDE SEQUENCE</scope>
</reference>
<feature type="non-terminal residue" evidence="1">
    <location>
        <position position="1"/>
    </location>
</feature>
<dbReference type="AlphaFoldDB" id="A0A382QZT5"/>
<name>A0A382QZT5_9ZZZZ</name>